<comment type="caution">
    <text evidence="1">The sequence shown here is derived from an EMBL/GenBank/DDBJ whole genome shotgun (WGS) entry which is preliminary data.</text>
</comment>
<sequence>MAKKTLYGLLKFPVVFSPELLPKDTAFKGEFVFNENLKIIQTPQLIRDSAIPHLFLPLSYWEKDTFKRSSQCIAYTYDWESLESDSKEDPLKKMFMLRAESHEFPMSLPILGIIKHRINLFPSHIIVTEEPEMTPWVVKKIDIPLYEDYGLEPDEFMKLIPSINEVENISILLPEFEKTVQSSKRFSTAIRLFERALFEDLSEIALLLLFSVLESLFNISNEEVSHKLRVRVSSFLEKDFEEKNTIYKNIGDCYRARSALVHGSDVSYEKIQTLHSN</sequence>
<reference evidence="1 2" key="1">
    <citation type="submission" date="2017-06" db="EMBL/GenBank/DDBJ databases">
        <title>Novel microbial phyla capable of carbon fixation and sulfur reduction in deep-sea sediments.</title>
        <authorList>
            <person name="Huang J."/>
            <person name="Baker B."/>
            <person name="Wang Y."/>
        </authorList>
    </citation>
    <scope>NUCLEOTIDE SEQUENCE [LARGE SCALE GENOMIC DNA]</scope>
    <source>
        <strain evidence="1">B3_TA06</strain>
    </source>
</reference>
<gene>
    <name evidence="1" type="ORF">CEE36_06280</name>
</gene>
<dbReference type="AlphaFoldDB" id="A0A532V6P8"/>
<evidence type="ECO:0000313" key="2">
    <source>
        <dbReference type="Proteomes" id="UP000317778"/>
    </source>
</evidence>
<evidence type="ECO:0000313" key="1">
    <source>
        <dbReference type="EMBL" id="TKJ42869.1"/>
    </source>
</evidence>
<organism evidence="1 2">
    <name type="scientific">candidate division TA06 bacterium B3_TA06</name>
    <dbReference type="NCBI Taxonomy" id="2012487"/>
    <lineage>
        <taxon>Bacteria</taxon>
        <taxon>Bacteria division TA06</taxon>
    </lineage>
</organism>
<dbReference type="Proteomes" id="UP000317778">
    <property type="component" value="Unassembled WGS sequence"/>
</dbReference>
<accession>A0A532V6P8</accession>
<proteinExistence type="predicted"/>
<name>A0A532V6P8_UNCT6</name>
<dbReference type="EMBL" id="NJBO01000008">
    <property type="protein sequence ID" value="TKJ42869.1"/>
    <property type="molecule type" value="Genomic_DNA"/>
</dbReference>
<protein>
    <submittedName>
        <fullName evidence="1">Uncharacterized protein</fullName>
    </submittedName>
</protein>